<organism evidence="7 8">
    <name type="scientific">Cordylochernes scorpioides</name>
    <dbReference type="NCBI Taxonomy" id="51811"/>
    <lineage>
        <taxon>Eukaryota</taxon>
        <taxon>Metazoa</taxon>
        <taxon>Ecdysozoa</taxon>
        <taxon>Arthropoda</taxon>
        <taxon>Chelicerata</taxon>
        <taxon>Arachnida</taxon>
        <taxon>Pseudoscorpiones</taxon>
        <taxon>Cheliferoidea</taxon>
        <taxon>Chernetidae</taxon>
        <taxon>Cordylochernes</taxon>
    </lineage>
</organism>
<proteinExistence type="inferred from homology"/>
<name>A0ABY6LHJ2_9ARAC</name>
<dbReference type="Gene3D" id="1.10.630.10">
    <property type="entry name" value="Cytochrome P450"/>
    <property type="match status" value="1"/>
</dbReference>
<evidence type="ECO:0000313" key="7">
    <source>
        <dbReference type="EMBL" id="UYV79667.1"/>
    </source>
</evidence>
<protein>
    <submittedName>
        <fullName evidence="7">CYP3A4</fullName>
    </submittedName>
</protein>
<dbReference type="InterPro" id="IPR050705">
    <property type="entry name" value="Cytochrome_P450_3A"/>
</dbReference>
<reference evidence="7 8" key="1">
    <citation type="submission" date="2022-01" db="EMBL/GenBank/DDBJ databases">
        <title>A chromosomal length assembly of Cordylochernes scorpioides.</title>
        <authorList>
            <person name="Zeh D."/>
            <person name="Zeh J."/>
        </authorList>
    </citation>
    <scope>NUCLEOTIDE SEQUENCE [LARGE SCALE GENOMIC DNA]</scope>
    <source>
        <strain evidence="7">IN4F17</strain>
        <tissue evidence="7">Whole Body</tissue>
    </source>
</reference>
<dbReference type="InterPro" id="IPR036396">
    <property type="entry name" value="Cyt_P450_sf"/>
</dbReference>
<dbReference type="PANTHER" id="PTHR24302">
    <property type="entry name" value="CYTOCHROME P450 FAMILY 3"/>
    <property type="match status" value="1"/>
</dbReference>
<keyword evidence="4" id="KW-0560">Oxidoreductase</keyword>
<gene>
    <name evidence="7" type="ORF">LAZ67_18000220</name>
</gene>
<keyword evidence="5" id="KW-0408">Iron</keyword>
<dbReference type="PANTHER" id="PTHR24302:SF15">
    <property type="entry name" value="FATTY-ACID PEROXYGENASE"/>
    <property type="match status" value="1"/>
</dbReference>
<sequence length="111" mass="13038">MFGDSVEEFDENSLFFRGPKPHFFWGNLPDINTWGVRTCMIEWHRKYGDVFGIFYGIKPFLCITDPEILKRIEIQEFAKFTDKDVSFELSLSSTNTTIYPIVVCRFLWHGG</sequence>
<dbReference type="SUPFAM" id="SSF48264">
    <property type="entry name" value="Cytochrome P450"/>
    <property type="match status" value="1"/>
</dbReference>
<keyword evidence="2" id="KW-0349">Heme</keyword>
<dbReference type="InterPro" id="IPR001128">
    <property type="entry name" value="Cyt_P450"/>
</dbReference>
<accession>A0ABY6LHJ2</accession>
<comment type="similarity">
    <text evidence="1">Belongs to the cytochrome P450 family.</text>
</comment>
<evidence type="ECO:0000256" key="3">
    <source>
        <dbReference type="ARBA" id="ARBA00022723"/>
    </source>
</evidence>
<keyword evidence="6" id="KW-0503">Monooxygenase</keyword>
<evidence type="ECO:0000313" key="8">
    <source>
        <dbReference type="Proteomes" id="UP001235939"/>
    </source>
</evidence>
<evidence type="ECO:0000256" key="1">
    <source>
        <dbReference type="ARBA" id="ARBA00010617"/>
    </source>
</evidence>
<evidence type="ECO:0000256" key="4">
    <source>
        <dbReference type="ARBA" id="ARBA00023002"/>
    </source>
</evidence>
<evidence type="ECO:0000256" key="6">
    <source>
        <dbReference type="ARBA" id="ARBA00023033"/>
    </source>
</evidence>
<dbReference type="EMBL" id="CP092880">
    <property type="protein sequence ID" value="UYV79667.1"/>
    <property type="molecule type" value="Genomic_DNA"/>
</dbReference>
<keyword evidence="3" id="KW-0479">Metal-binding</keyword>
<keyword evidence="8" id="KW-1185">Reference proteome</keyword>
<evidence type="ECO:0000256" key="2">
    <source>
        <dbReference type="ARBA" id="ARBA00022617"/>
    </source>
</evidence>
<dbReference type="Pfam" id="PF00067">
    <property type="entry name" value="p450"/>
    <property type="match status" value="1"/>
</dbReference>
<dbReference type="Proteomes" id="UP001235939">
    <property type="component" value="Chromosome 18"/>
</dbReference>
<evidence type="ECO:0000256" key="5">
    <source>
        <dbReference type="ARBA" id="ARBA00023004"/>
    </source>
</evidence>